<keyword evidence="3" id="KW-1185">Reference proteome</keyword>
<evidence type="ECO:0000256" key="1">
    <source>
        <dbReference type="SAM" id="MobiDB-lite"/>
    </source>
</evidence>
<reference evidence="2" key="1">
    <citation type="submission" date="2022-11" db="EMBL/GenBank/DDBJ databases">
        <authorList>
            <person name="Kikuchi T."/>
        </authorList>
    </citation>
    <scope>NUCLEOTIDE SEQUENCE</scope>
    <source>
        <strain evidence="2">PS1010</strain>
    </source>
</reference>
<feature type="region of interest" description="Disordered" evidence="1">
    <location>
        <begin position="1"/>
        <end position="85"/>
    </location>
</feature>
<sequence>MHKKIGKIRSLSSQKIQKNSEMFPSMKVQLKQHNTRLREKSPKRGRAEKLKKSRNKNQKKQNKMKKKTIKSQKNKPKKKSSEKYI</sequence>
<feature type="compositionally biased region" description="Basic and acidic residues" evidence="1">
    <location>
        <begin position="36"/>
        <end position="50"/>
    </location>
</feature>
<evidence type="ECO:0000313" key="3">
    <source>
        <dbReference type="Proteomes" id="UP001152747"/>
    </source>
</evidence>
<name>A0A9P1J680_9PELO</name>
<evidence type="ECO:0000313" key="2">
    <source>
        <dbReference type="EMBL" id="CAI5456405.1"/>
    </source>
</evidence>
<feature type="compositionally biased region" description="Basic residues" evidence="1">
    <location>
        <begin position="51"/>
        <end position="78"/>
    </location>
</feature>
<dbReference type="Proteomes" id="UP001152747">
    <property type="component" value="Unassembled WGS sequence"/>
</dbReference>
<accession>A0A9P1J680</accession>
<gene>
    <name evidence="2" type="ORF">CAMP_LOCUS19042</name>
</gene>
<feature type="compositionally biased region" description="Polar residues" evidence="1">
    <location>
        <begin position="10"/>
        <end position="22"/>
    </location>
</feature>
<comment type="caution">
    <text evidence="2">The sequence shown here is derived from an EMBL/GenBank/DDBJ whole genome shotgun (WGS) entry which is preliminary data.</text>
</comment>
<organism evidence="2 3">
    <name type="scientific">Caenorhabditis angaria</name>
    <dbReference type="NCBI Taxonomy" id="860376"/>
    <lineage>
        <taxon>Eukaryota</taxon>
        <taxon>Metazoa</taxon>
        <taxon>Ecdysozoa</taxon>
        <taxon>Nematoda</taxon>
        <taxon>Chromadorea</taxon>
        <taxon>Rhabditida</taxon>
        <taxon>Rhabditina</taxon>
        <taxon>Rhabditomorpha</taxon>
        <taxon>Rhabditoidea</taxon>
        <taxon>Rhabditidae</taxon>
        <taxon>Peloderinae</taxon>
        <taxon>Caenorhabditis</taxon>
    </lineage>
</organism>
<dbReference type="EMBL" id="CANHGI010000006">
    <property type="protein sequence ID" value="CAI5456405.1"/>
    <property type="molecule type" value="Genomic_DNA"/>
</dbReference>
<dbReference type="AlphaFoldDB" id="A0A9P1J680"/>
<protein>
    <submittedName>
        <fullName evidence="2">Uncharacterized protein</fullName>
    </submittedName>
</protein>
<proteinExistence type="predicted"/>